<dbReference type="Proteomes" id="UP001153678">
    <property type="component" value="Unassembled WGS sequence"/>
</dbReference>
<dbReference type="InterPro" id="IPR014748">
    <property type="entry name" value="Enoyl-CoA_hydra_C"/>
</dbReference>
<dbReference type="GO" id="GO:0005777">
    <property type="term" value="C:peroxisome"/>
    <property type="evidence" value="ECO:0007669"/>
    <property type="project" value="UniProtKB-SubCell"/>
</dbReference>
<dbReference type="Gene3D" id="3.90.226.10">
    <property type="entry name" value="2-enoyl-CoA Hydratase, Chain A, domain 1"/>
    <property type="match status" value="1"/>
</dbReference>
<keyword evidence="6" id="KW-1185">Reference proteome</keyword>
<organism evidence="5 6">
    <name type="scientific">Funneliformis geosporum</name>
    <dbReference type="NCBI Taxonomy" id="1117311"/>
    <lineage>
        <taxon>Eukaryota</taxon>
        <taxon>Fungi</taxon>
        <taxon>Fungi incertae sedis</taxon>
        <taxon>Mucoromycota</taxon>
        <taxon>Glomeromycotina</taxon>
        <taxon>Glomeromycetes</taxon>
        <taxon>Glomerales</taxon>
        <taxon>Glomeraceae</taxon>
        <taxon>Funneliformis</taxon>
    </lineage>
</organism>
<evidence type="ECO:0000313" key="6">
    <source>
        <dbReference type="Proteomes" id="UP001153678"/>
    </source>
</evidence>
<dbReference type="InterPro" id="IPR001753">
    <property type="entry name" value="Enoyl-CoA_hydra/iso"/>
</dbReference>
<evidence type="ECO:0000256" key="2">
    <source>
        <dbReference type="ARBA" id="ARBA00023140"/>
    </source>
</evidence>
<dbReference type="SUPFAM" id="SSF52096">
    <property type="entry name" value="ClpP/crotonase"/>
    <property type="match status" value="1"/>
</dbReference>
<dbReference type="CDD" id="cd06558">
    <property type="entry name" value="crotonase-like"/>
    <property type="match status" value="1"/>
</dbReference>
<dbReference type="InterPro" id="IPR029045">
    <property type="entry name" value="ClpP/crotonase-like_dom_sf"/>
</dbReference>
<evidence type="ECO:0000259" key="4">
    <source>
        <dbReference type="PROSITE" id="PS51352"/>
    </source>
</evidence>
<dbReference type="OrthoDB" id="448450at2759"/>
<gene>
    <name evidence="5" type="ORF">FWILDA_LOCUS8058</name>
</gene>
<accession>A0A9W4WPI9</accession>
<evidence type="ECO:0000313" key="5">
    <source>
        <dbReference type="EMBL" id="CAI2177376.1"/>
    </source>
</evidence>
<dbReference type="GO" id="GO:0004165">
    <property type="term" value="F:delta(3)-delta(2)-enoyl-CoA isomerase activity"/>
    <property type="evidence" value="ECO:0007669"/>
    <property type="project" value="UniProtKB-ARBA"/>
</dbReference>
<dbReference type="EMBL" id="CAMKVN010001662">
    <property type="protein sequence ID" value="CAI2177376.1"/>
    <property type="molecule type" value="Genomic_DNA"/>
</dbReference>
<sequence>MSKAIPTLKTFEIIVSPEGVAILTLNRPERANALNNETLQDWLSSIEWANEAEQVKVVVVTGKGNFFCSGLELANISNEEEWTRNAKTNVNIFRKLVDLLIDFPKLLIAAVNGKAFGFGVTFLPHCDVVYSVPEATFLTPFMQWAFCAEGCSSYLFPKYLGQSIANEMLLMSKTYAAPELAKVGFISRLIPKDHLIQETLKEATRVSKFSYEAIIQSKELIRRNEREFLHKINQRENELLLLRIISEDSRQAIFKFLISSTRYLSGLSDSFNKSFSNKMFSTVHHSLLNKPAPTNLVLKNQNDESVELKSLVGNGKPSIIFFYPKDESYGCTKEVCSFRDSYSVFSDAGATVVGISSDPVDKHKTFSDAQRLQFPLLSDPNNEARKLFDVPKTLGMLPGRVTFLVDKDGVIRDVFNSMIDFEGHVKKSVEFVKNQTSQPKI</sequence>
<evidence type="ECO:0000256" key="3">
    <source>
        <dbReference type="ARBA" id="ARBA00023235"/>
    </source>
</evidence>
<protein>
    <submittedName>
        <fullName evidence="5">17647_t:CDS:1</fullName>
    </submittedName>
</protein>
<reference evidence="5" key="1">
    <citation type="submission" date="2022-08" db="EMBL/GenBank/DDBJ databases">
        <authorList>
            <person name="Kallberg Y."/>
            <person name="Tangrot J."/>
            <person name="Rosling A."/>
        </authorList>
    </citation>
    <scope>NUCLEOTIDE SEQUENCE</scope>
    <source>
        <strain evidence="5">Wild A</strain>
    </source>
</reference>
<dbReference type="Pfam" id="PF00378">
    <property type="entry name" value="ECH_1"/>
    <property type="match status" value="1"/>
</dbReference>
<proteinExistence type="predicted"/>
<dbReference type="CDD" id="cd03017">
    <property type="entry name" value="PRX_BCP"/>
    <property type="match status" value="1"/>
</dbReference>
<dbReference type="Pfam" id="PF00578">
    <property type="entry name" value="AhpC-TSA"/>
    <property type="match status" value="1"/>
</dbReference>
<dbReference type="SUPFAM" id="SSF52833">
    <property type="entry name" value="Thioredoxin-like"/>
    <property type="match status" value="1"/>
</dbReference>
<dbReference type="Gene3D" id="1.10.12.10">
    <property type="entry name" value="Lyase 2-enoyl-coa Hydratase, Chain A, domain 2"/>
    <property type="match status" value="1"/>
</dbReference>
<dbReference type="PANTHER" id="PTHR43684">
    <property type="match status" value="1"/>
</dbReference>
<dbReference type="AlphaFoldDB" id="A0A9W4WPI9"/>
<keyword evidence="2" id="KW-0576">Peroxisome</keyword>
<dbReference type="GO" id="GO:0016209">
    <property type="term" value="F:antioxidant activity"/>
    <property type="evidence" value="ECO:0007669"/>
    <property type="project" value="InterPro"/>
</dbReference>
<dbReference type="InterPro" id="IPR036249">
    <property type="entry name" value="Thioredoxin-like_sf"/>
</dbReference>
<dbReference type="PROSITE" id="PS51352">
    <property type="entry name" value="THIOREDOXIN_2"/>
    <property type="match status" value="1"/>
</dbReference>
<feature type="domain" description="Thioredoxin" evidence="4">
    <location>
        <begin position="286"/>
        <end position="437"/>
    </location>
</feature>
<dbReference type="PANTHER" id="PTHR43684:SF1">
    <property type="entry name" value="ENOYL-COA DELTA ISOMERASE 2"/>
    <property type="match status" value="1"/>
</dbReference>
<name>A0A9W4WPI9_9GLOM</name>
<evidence type="ECO:0000256" key="1">
    <source>
        <dbReference type="ARBA" id="ARBA00004275"/>
    </source>
</evidence>
<dbReference type="InterPro" id="IPR051053">
    <property type="entry name" value="ECH/Chromodomain_protein"/>
</dbReference>
<dbReference type="GO" id="GO:0016491">
    <property type="term" value="F:oxidoreductase activity"/>
    <property type="evidence" value="ECO:0007669"/>
    <property type="project" value="InterPro"/>
</dbReference>
<comment type="caution">
    <text evidence="5">The sequence shown here is derived from an EMBL/GenBank/DDBJ whole genome shotgun (WGS) entry which is preliminary data.</text>
</comment>
<comment type="subcellular location">
    <subcellularLocation>
        <location evidence="1">Peroxisome</location>
    </subcellularLocation>
</comment>
<dbReference type="InterPro" id="IPR013766">
    <property type="entry name" value="Thioredoxin_domain"/>
</dbReference>
<dbReference type="Gene3D" id="3.40.30.10">
    <property type="entry name" value="Glutaredoxin"/>
    <property type="match status" value="1"/>
</dbReference>
<dbReference type="InterPro" id="IPR000866">
    <property type="entry name" value="AhpC/TSA"/>
</dbReference>
<keyword evidence="3" id="KW-0413">Isomerase</keyword>